<accession>A0A4Q9KCJ0</accession>
<dbReference type="RefSeq" id="WP_131168467.1">
    <property type="nucleotide sequence ID" value="NZ_SDMQ01000009.1"/>
</dbReference>
<evidence type="ECO:0000313" key="2">
    <source>
        <dbReference type="EMBL" id="TBT83984.1"/>
    </source>
</evidence>
<evidence type="ECO:0000256" key="1">
    <source>
        <dbReference type="SAM" id="Phobius"/>
    </source>
</evidence>
<feature type="transmembrane region" description="Helical" evidence="1">
    <location>
        <begin position="39"/>
        <end position="59"/>
    </location>
</feature>
<evidence type="ECO:0008006" key="4">
    <source>
        <dbReference type="Google" id="ProtNLM"/>
    </source>
</evidence>
<feature type="transmembrane region" description="Helical" evidence="1">
    <location>
        <begin position="12"/>
        <end position="33"/>
    </location>
</feature>
<proteinExistence type="predicted"/>
<keyword evidence="1" id="KW-1133">Transmembrane helix</keyword>
<keyword evidence="1" id="KW-0472">Membrane</keyword>
<dbReference type="EMBL" id="SDMQ01000009">
    <property type="protein sequence ID" value="TBT83984.1"/>
    <property type="molecule type" value="Genomic_DNA"/>
</dbReference>
<dbReference type="OrthoDB" id="9911497at2"/>
<organism evidence="2 3">
    <name type="scientific">Propioniciclava sinopodophylli</name>
    <dbReference type="NCBI Taxonomy" id="1837344"/>
    <lineage>
        <taxon>Bacteria</taxon>
        <taxon>Bacillati</taxon>
        <taxon>Actinomycetota</taxon>
        <taxon>Actinomycetes</taxon>
        <taxon>Propionibacteriales</taxon>
        <taxon>Propionibacteriaceae</taxon>
        <taxon>Propioniciclava</taxon>
    </lineage>
</organism>
<evidence type="ECO:0000313" key="3">
    <source>
        <dbReference type="Proteomes" id="UP000292373"/>
    </source>
</evidence>
<reference evidence="2 3" key="1">
    <citation type="submission" date="2019-01" db="EMBL/GenBank/DDBJ databases">
        <title>Lactibacter flavus gen. nov., sp. nov., a novel bacterium of the family Propionibacteriaceae isolated from raw milk and dairy products.</title>
        <authorList>
            <person name="Huptas C."/>
            <person name="Wenning M."/>
            <person name="Breitenwieser F."/>
            <person name="Doll E."/>
            <person name="Von Neubeck M."/>
            <person name="Busse H.-J."/>
            <person name="Scherer S."/>
        </authorList>
    </citation>
    <scope>NUCLEOTIDE SEQUENCE [LARGE SCALE GENOMIC DNA]</scope>
    <source>
        <strain evidence="2 3">KCTC 33808</strain>
    </source>
</reference>
<dbReference type="AlphaFoldDB" id="A0A4Q9KCJ0"/>
<keyword evidence="3" id="KW-1185">Reference proteome</keyword>
<gene>
    <name evidence="2" type="ORF">ET989_09950</name>
</gene>
<sequence>MDPVSARSFSGPMTVVTWLVAVGWFVLGLLSLLGLPFPAGIVLGVLGIAGGLVTAWLALSLRIAHDERGIELPKVGHVPWERVHAVEIQPGLVSVPYVVIRHGRALTDVPLDGLAWFGGPDGYARGLAEQVARAADVETVTVRGQRGGRGRRVA</sequence>
<dbReference type="Proteomes" id="UP000292373">
    <property type="component" value="Unassembled WGS sequence"/>
</dbReference>
<protein>
    <recommendedName>
        <fullName evidence="4">DUF3093 domain-containing protein</fullName>
    </recommendedName>
</protein>
<keyword evidence="1" id="KW-0812">Transmembrane</keyword>
<comment type="caution">
    <text evidence="2">The sequence shown here is derived from an EMBL/GenBank/DDBJ whole genome shotgun (WGS) entry which is preliminary data.</text>
</comment>
<name>A0A4Q9KCJ0_9ACTN</name>